<dbReference type="GeneID" id="75076421"/>
<dbReference type="InterPro" id="IPR013216">
    <property type="entry name" value="Methyltransf_11"/>
</dbReference>
<dbReference type="eggNOG" id="COG2226">
    <property type="taxonomic scope" value="Bacteria"/>
</dbReference>
<dbReference type="EMBL" id="LVEA01000075">
    <property type="protein sequence ID" value="KYL01874.1"/>
    <property type="molecule type" value="Genomic_DNA"/>
</dbReference>
<protein>
    <submittedName>
        <fullName evidence="1">Methyltransferase</fullName>
    </submittedName>
</protein>
<accession>A0A162ILN9</accession>
<keyword evidence="1" id="KW-0489">Methyltransferase</keyword>
<evidence type="ECO:0000313" key="2">
    <source>
        <dbReference type="Proteomes" id="UP000075816"/>
    </source>
</evidence>
<dbReference type="PANTHER" id="PTHR43861">
    <property type="entry name" value="TRANS-ACONITATE 2-METHYLTRANSFERASE-RELATED"/>
    <property type="match status" value="1"/>
</dbReference>
<dbReference type="Pfam" id="PF08241">
    <property type="entry name" value="Methyltransf_11"/>
    <property type="match status" value="1"/>
</dbReference>
<dbReference type="AlphaFoldDB" id="A0A162ILN9"/>
<keyword evidence="1" id="KW-0808">Transferase</keyword>
<dbReference type="RefSeq" id="WP_005958238.1">
    <property type="nucleotide sequence ID" value="NZ_CAXOUE010000018.1"/>
</dbReference>
<dbReference type="SUPFAM" id="SSF53335">
    <property type="entry name" value="S-adenosyl-L-methionine-dependent methyltransferases"/>
    <property type="match status" value="1"/>
</dbReference>
<reference evidence="1 2" key="1">
    <citation type="submission" date="2016-03" db="EMBL/GenBank/DDBJ databases">
        <title>Comparative genomics of human isolates of Fusobacterium necrophorum.</title>
        <authorList>
            <person name="Jensen A."/>
            <person name="Bank S."/>
            <person name="Andersen P.S."/>
            <person name="Kristensen L.H."/>
            <person name="Prag J."/>
        </authorList>
    </citation>
    <scope>NUCLEOTIDE SEQUENCE [LARGE SCALE GENOMIC DNA]</scope>
    <source>
        <strain evidence="1 2">LS_1264</strain>
    </source>
</reference>
<dbReference type="GO" id="GO:0032259">
    <property type="term" value="P:methylation"/>
    <property type="evidence" value="ECO:0007669"/>
    <property type="project" value="UniProtKB-KW"/>
</dbReference>
<comment type="caution">
    <text evidence="1">The sequence shown here is derived from an EMBL/GenBank/DDBJ whole genome shotgun (WGS) entry which is preliminary data.</text>
</comment>
<dbReference type="Gene3D" id="3.40.50.150">
    <property type="entry name" value="Vaccinia Virus protein VP39"/>
    <property type="match status" value="1"/>
</dbReference>
<name>A0A162ILN9_9FUSO</name>
<sequence>MKEFTNIDYLEDIRKKIPGYDLMLEIIFNAILKQEFPNSNINTILSIAGQSEEIKFLQSRYSFSSLSLVEASEKMLELVKESCQNVRNFKHIHYYCQTFEEYENTTQYDLCICLLVLQFVEDPVFFLKKVYHSLLPHGTFLLSIFSNVQLEYWKEFALSRGANPEQVEKTFSQQETVMKVLSPTMIENLLQEIGFTNITKVCQILSTTLWLIKK</sequence>
<dbReference type="KEGG" id="fnf:BSQ88_08270"/>
<organism evidence="1 2">
    <name type="scientific">Fusobacterium necrophorum subsp. funduliforme</name>
    <dbReference type="NCBI Taxonomy" id="143387"/>
    <lineage>
        <taxon>Bacteria</taxon>
        <taxon>Fusobacteriati</taxon>
        <taxon>Fusobacteriota</taxon>
        <taxon>Fusobacteriia</taxon>
        <taxon>Fusobacteriales</taxon>
        <taxon>Fusobacteriaceae</taxon>
        <taxon>Fusobacterium</taxon>
    </lineage>
</organism>
<dbReference type="PANTHER" id="PTHR43861:SF6">
    <property type="entry name" value="METHYLTRANSFERASE TYPE 11"/>
    <property type="match status" value="1"/>
</dbReference>
<proteinExistence type="predicted"/>
<gene>
    <name evidence="1" type="ORF">A2J07_07420</name>
</gene>
<dbReference type="GO" id="GO:0008757">
    <property type="term" value="F:S-adenosylmethionine-dependent methyltransferase activity"/>
    <property type="evidence" value="ECO:0007669"/>
    <property type="project" value="InterPro"/>
</dbReference>
<evidence type="ECO:0000313" key="1">
    <source>
        <dbReference type="EMBL" id="KYL01874.1"/>
    </source>
</evidence>
<dbReference type="Proteomes" id="UP000075816">
    <property type="component" value="Unassembled WGS sequence"/>
</dbReference>
<dbReference type="InterPro" id="IPR029063">
    <property type="entry name" value="SAM-dependent_MTases_sf"/>
</dbReference>